<evidence type="ECO:0000256" key="1">
    <source>
        <dbReference type="ARBA" id="ARBA00005382"/>
    </source>
</evidence>
<evidence type="ECO:0000259" key="5">
    <source>
        <dbReference type="Pfam" id="PF02055"/>
    </source>
</evidence>
<dbReference type="AlphaFoldDB" id="A0A6A4I1U0"/>
<dbReference type="InterPro" id="IPR013780">
    <property type="entry name" value="Glyco_hydro_b"/>
</dbReference>
<gene>
    <name evidence="6" type="ORF">BT96DRAFT_426125</name>
</gene>
<dbReference type="PANTHER" id="PTHR11069:SF23">
    <property type="entry name" value="LYSOSOMAL ACID GLUCOSYLCERAMIDASE"/>
    <property type="match status" value="1"/>
</dbReference>
<dbReference type="EMBL" id="ML769417">
    <property type="protein sequence ID" value="KAE9404351.1"/>
    <property type="molecule type" value="Genomic_DNA"/>
</dbReference>
<organism evidence="6 7">
    <name type="scientific">Gymnopus androsaceus JB14</name>
    <dbReference type="NCBI Taxonomy" id="1447944"/>
    <lineage>
        <taxon>Eukaryota</taxon>
        <taxon>Fungi</taxon>
        <taxon>Dikarya</taxon>
        <taxon>Basidiomycota</taxon>
        <taxon>Agaricomycotina</taxon>
        <taxon>Agaricomycetes</taxon>
        <taxon>Agaricomycetidae</taxon>
        <taxon>Agaricales</taxon>
        <taxon>Marasmiineae</taxon>
        <taxon>Omphalotaceae</taxon>
        <taxon>Gymnopus</taxon>
    </lineage>
</organism>
<keyword evidence="7" id="KW-1185">Reference proteome</keyword>
<evidence type="ECO:0000256" key="2">
    <source>
        <dbReference type="ARBA" id="ARBA00022729"/>
    </source>
</evidence>
<dbReference type="Gene3D" id="3.20.20.80">
    <property type="entry name" value="Glycosidases"/>
    <property type="match status" value="1"/>
</dbReference>
<evidence type="ECO:0000256" key="3">
    <source>
        <dbReference type="ARBA" id="ARBA00022801"/>
    </source>
</evidence>
<dbReference type="GO" id="GO:0016020">
    <property type="term" value="C:membrane"/>
    <property type="evidence" value="ECO:0007669"/>
    <property type="project" value="GOC"/>
</dbReference>
<keyword evidence="4" id="KW-0326">Glycosidase</keyword>
<evidence type="ECO:0000313" key="6">
    <source>
        <dbReference type="EMBL" id="KAE9404351.1"/>
    </source>
</evidence>
<evidence type="ECO:0000313" key="7">
    <source>
        <dbReference type="Proteomes" id="UP000799118"/>
    </source>
</evidence>
<proteinExistence type="inferred from homology"/>
<dbReference type="InterPro" id="IPR033453">
    <property type="entry name" value="Glyco_hydro_30_TIM-barrel"/>
</dbReference>
<dbReference type="PANTHER" id="PTHR11069">
    <property type="entry name" value="GLUCOSYLCERAMIDASE"/>
    <property type="match status" value="1"/>
</dbReference>
<dbReference type="SUPFAM" id="SSF51445">
    <property type="entry name" value="(Trans)glycosidases"/>
    <property type="match status" value="1"/>
</dbReference>
<comment type="similarity">
    <text evidence="1 4">Belongs to the glycosyl hydrolase 30 family.</text>
</comment>
<dbReference type="OrthoDB" id="2160638at2759"/>
<name>A0A6A4I1U0_9AGAR</name>
<dbReference type="InterPro" id="IPR001139">
    <property type="entry name" value="Glyco_hydro_30"/>
</dbReference>
<dbReference type="GO" id="GO:0006680">
    <property type="term" value="P:glucosylceramide catabolic process"/>
    <property type="evidence" value="ECO:0007669"/>
    <property type="project" value="TreeGrafter"/>
</dbReference>
<feature type="domain" description="Glycosyl hydrolase family 30 TIM-barrel" evidence="5">
    <location>
        <begin position="128"/>
        <end position="380"/>
    </location>
</feature>
<keyword evidence="2" id="KW-0732">Signal</keyword>
<sequence>MKIRNIQGLFCYRGFHDFNHTGVEWCADHHLASLLHKSLLFLSLIHSHSFTHSVPYLVPMYALTFILLAQALERVSSQQIYDIWQTSWDQSKLFSGVGTGNPINFTSATAASTTANIIVDDSTVYQTIDGFGGSMTDASALLLSSLKSTNSENYATLMSRMWDPTDGEEGAGLSYIRVPIGANDFSATTWTILSTTLLSRISISRRLLPYVFDVMSDILAINSALKIHLLPWSPPRWMKTGDAMNGGSLSTDMVQYYATYLFKAVEAWDAKGFPVYAVSIQNEVLNSNPTYPTALFTPAVEGQVGTMLRTLLNSSSLSAVKIIGYEHNWNDATTYPVELMEVAESAFDGVAFHCYGGTVDEQSDFYALYPSKEIYFTECSGTPGTDWWTDIKYSMNTLWIGGLANWARTGLMWNIAEDEAALPLLPTANDCVDGCRGIVTINTNGTYVLNQEFYGLAQASKAIIPKDVGGPFGQRIENTVEGSADWALIVGSYMTGRVSSTSNRYSLVVLNWDDSSATGTVTPVSVPATIEFRGVRASYTFPVGVTTLTWYAEAE</sequence>
<dbReference type="Proteomes" id="UP000799118">
    <property type="component" value="Unassembled WGS sequence"/>
</dbReference>
<reference evidence="6" key="1">
    <citation type="journal article" date="2019" name="Environ. Microbiol.">
        <title>Fungal ecological strategies reflected in gene transcription - a case study of two litter decomposers.</title>
        <authorList>
            <person name="Barbi F."/>
            <person name="Kohler A."/>
            <person name="Barry K."/>
            <person name="Baskaran P."/>
            <person name="Daum C."/>
            <person name="Fauchery L."/>
            <person name="Ihrmark K."/>
            <person name="Kuo A."/>
            <person name="LaButti K."/>
            <person name="Lipzen A."/>
            <person name="Morin E."/>
            <person name="Grigoriev I.V."/>
            <person name="Henrissat B."/>
            <person name="Lindahl B."/>
            <person name="Martin F."/>
        </authorList>
    </citation>
    <scope>NUCLEOTIDE SEQUENCE</scope>
    <source>
        <strain evidence="6">JB14</strain>
    </source>
</reference>
<dbReference type="GO" id="GO:0004348">
    <property type="term" value="F:glucosylceramidase activity"/>
    <property type="evidence" value="ECO:0007669"/>
    <property type="project" value="InterPro"/>
</dbReference>
<dbReference type="Gene3D" id="2.60.40.1180">
    <property type="entry name" value="Golgi alpha-mannosidase II"/>
    <property type="match status" value="1"/>
</dbReference>
<protein>
    <submittedName>
        <fullName evidence="6">Glycoside hydrolase family 30 protein</fullName>
    </submittedName>
</protein>
<keyword evidence="3 4" id="KW-0378">Hydrolase</keyword>
<evidence type="ECO:0000256" key="4">
    <source>
        <dbReference type="RuleBase" id="RU361188"/>
    </source>
</evidence>
<accession>A0A6A4I1U0</accession>
<dbReference type="Pfam" id="PF02055">
    <property type="entry name" value="Glyco_hydro_30"/>
    <property type="match status" value="1"/>
</dbReference>
<dbReference type="InterPro" id="IPR017853">
    <property type="entry name" value="GH"/>
</dbReference>